<comment type="similarity">
    <text evidence="1">Belongs to the cyclin family. Cyclin AB subfamily.</text>
</comment>
<dbReference type="InterPro" id="IPR027417">
    <property type="entry name" value="P-loop_NTPase"/>
</dbReference>
<dbReference type="InterPro" id="IPR004367">
    <property type="entry name" value="Cyclin_C-dom"/>
</dbReference>
<evidence type="ECO:0000259" key="7">
    <source>
        <dbReference type="SMART" id="SM01332"/>
    </source>
</evidence>
<dbReference type="InterPro" id="IPR039361">
    <property type="entry name" value="Cyclin"/>
</dbReference>
<comment type="caution">
    <text evidence="8">The sequence shown here is derived from an EMBL/GenBank/DDBJ whole genome shotgun (WGS) entry which is preliminary data.</text>
</comment>
<evidence type="ECO:0000256" key="1">
    <source>
        <dbReference type="ARBA" id="ARBA00006955"/>
    </source>
</evidence>
<dbReference type="Gene3D" id="1.10.472.10">
    <property type="entry name" value="Cyclin-like"/>
    <property type="match status" value="2"/>
</dbReference>
<evidence type="ECO:0000313" key="8">
    <source>
        <dbReference type="EMBL" id="KAK1312317.1"/>
    </source>
</evidence>
<accession>A0AAV9EG91</accession>
<dbReference type="CDD" id="cd20562">
    <property type="entry name" value="CYCLIN_AtCycA_like_rpt1"/>
    <property type="match status" value="1"/>
</dbReference>
<protein>
    <recommendedName>
        <fullName evidence="10">Cyclin N-terminal domain-containing protein</fullName>
    </recommendedName>
</protein>
<keyword evidence="9" id="KW-1185">Reference proteome</keyword>
<dbReference type="PROSITE" id="PS00292">
    <property type="entry name" value="CYCLINS"/>
    <property type="match status" value="1"/>
</dbReference>
<feature type="domain" description="Cyclin-like" evidence="6">
    <location>
        <begin position="355"/>
        <end position="443"/>
    </location>
</feature>
<evidence type="ECO:0000259" key="6">
    <source>
        <dbReference type="SMART" id="SM00385"/>
    </source>
</evidence>
<feature type="domain" description="Cyclin C-terminal" evidence="7">
    <location>
        <begin position="351"/>
        <end position="477"/>
    </location>
</feature>
<dbReference type="SUPFAM" id="SSF47954">
    <property type="entry name" value="Cyclin-like"/>
    <property type="match status" value="2"/>
</dbReference>
<keyword evidence="4" id="KW-0131">Cell cycle</keyword>
<dbReference type="AlphaFoldDB" id="A0AAV9EG91"/>
<dbReference type="CDD" id="cd20506">
    <property type="entry name" value="CYCLIN_AtCycA-like_rpt2"/>
    <property type="match status" value="1"/>
</dbReference>
<dbReference type="FunFam" id="1.10.472.10:FF:000167">
    <property type="entry name" value="Mitotic cyclin 6"/>
    <property type="match status" value="1"/>
</dbReference>
<evidence type="ECO:0000256" key="3">
    <source>
        <dbReference type="ARBA" id="ARBA00023127"/>
    </source>
</evidence>
<reference evidence="8" key="2">
    <citation type="submission" date="2023-06" db="EMBL/GenBank/DDBJ databases">
        <authorList>
            <person name="Ma L."/>
            <person name="Liu K.-W."/>
            <person name="Li Z."/>
            <person name="Hsiao Y.-Y."/>
            <person name="Qi Y."/>
            <person name="Fu T."/>
            <person name="Tang G."/>
            <person name="Zhang D."/>
            <person name="Sun W.-H."/>
            <person name="Liu D.-K."/>
            <person name="Li Y."/>
            <person name="Chen G.-Z."/>
            <person name="Liu X.-D."/>
            <person name="Liao X.-Y."/>
            <person name="Jiang Y.-T."/>
            <person name="Yu X."/>
            <person name="Hao Y."/>
            <person name="Huang J."/>
            <person name="Zhao X.-W."/>
            <person name="Ke S."/>
            <person name="Chen Y.-Y."/>
            <person name="Wu W.-L."/>
            <person name="Hsu J.-L."/>
            <person name="Lin Y.-F."/>
            <person name="Huang M.-D."/>
            <person name="Li C.-Y."/>
            <person name="Huang L."/>
            <person name="Wang Z.-W."/>
            <person name="Zhao X."/>
            <person name="Zhong W.-Y."/>
            <person name="Peng D.-H."/>
            <person name="Ahmad S."/>
            <person name="Lan S."/>
            <person name="Zhang J.-S."/>
            <person name="Tsai W.-C."/>
            <person name="Van De Peer Y."/>
            <person name="Liu Z.-J."/>
        </authorList>
    </citation>
    <scope>NUCLEOTIDE SEQUENCE</scope>
    <source>
        <strain evidence="8">CP</strain>
        <tissue evidence="8">Leaves</tissue>
    </source>
</reference>
<organism evidence="8 9">
    <name type="scientific">Acorus calamus</name>
    <name type="common">Sweet flag</name>
    <dbReference type="NCBI Taxonomy" id="4465"/>
    <lineage>
        <taxon>Eukaryota</taxon>
        <taxon>Viridiplantae</taxon>
        <taxon>Streptophyta</taxon>
        <taxon>Embryophyta</taxon>
        <taxon>Tracheophyta</taxon>
        <taxon>Spermatophyta</taxon>
        <taxon>Magnoliopsida</taxon>
        <taxon>Liliopsida</taxon>
        <taxon>Acoraceae</taxon>
        <taxon>Acorus</taxon>
    </lineage>
</organism>
<gene>
    <name evidence="8" type="ORF">QJS10_CPA07g00538</name>
</gene>
<dbReference type="InterPro" id="IPR036915">
    <property type="entry name" value="Cyclin-like_sf"/>
</dbReference>
<dbReference type="InterPro" id="IPR013763">
    <property type="entry name" value="Cyclin-like_dom"/>
</dbReference>
<name>A0AAV9EG91_ACOCL</name>
<reference evidence="8" key="1">
    <citation type="journal article" date="2023" name="Nat. Commun.">
        <title>Diploid and tetraploid genomes of Acorus and the evolution of monocots.</title>
        <authorList>
            <person name="Ma L."/>
            <person name="Liu K.W."/>
            <person name="Li Z."/>
            <person name="Hsiao Y.Y."/>
            <person name="Qi Y."/>
            <person name="Fu T."/>
            <person name="Tang G.D."/>
            <person name="Zhang D."/>
            <person name="Sun W.H."/>
            <person name="Liu D.K."/>
            <person name="Li Y."/>
            <person name="Chen G.Z."/>
            <person name="Liu X.D."/>
            <person name="Liao X.Y."/>
            <person name="Jiang Y.T."/>
            <person name="Yu X."/>
            <person name="Hao Y."/>
            <person name="Huang J."/>
            <person name="Zhao X.W."/>
            <person name="Ke S."/>
            <person name="Chen Y.Y."/>
            <person name="Wu W.L."/>
            <person name="Hsu J.L."/>
            <person name="Lin Y.F."/>
            <person name="Huang M.D."/>
            <person name="Li C.Y."/>
            <person name="Huang L."/>
            <person name="Wang Z.W."/>
            <person name="Zhao X."/>
            <person name="Zhong W.Y."/>
            <person name="Peng D.H."/>
            <person name="Ahmad S."/>
            <person name="Lan S."/>
            <person name="Zhang J.S."/>
            <person name="Tsai W.C."/>
            <person name="Van de Peer Y."/>
            <person name="Liu Z.J."/>
        </authorList>
    </citation>
    <scope>NUCLEOTIDE SEQUENCE</scope>
    <source>
        <strain evidence="8">CP</strain>
    </source>
</reference>
<dbReference type="SMART" id="SM00385">
    <property type="entry name" value="CYCLIN"/>
    <property type="match status" value="2"/>
</dbReference>
<sequence length="806" mass="90791">MKKSTMVASGNAVPTGRITRARAAACHATGVLKAPLEPANVKQDENQIPNGKSKRIVRGTRESQKKRRVGLDITNICRDNNIISAAKNQVKKSRKANPVTAKKDEKVALVMSVEGASDIPEIAQKTSFEWTSESTDAFPSLLELNVSSQANSWDIKEGEITRASSAGYAELGNLSIRLSSEVMNPPKDGKIYEGSASSTDPVYMNIDSDHKNPQMCSSYAPEIYTHLRRAELMRRPSSNFMEITQRDITQGMRGILVDWLVEVSEEYKLVPDTLYLTVYLIDRFLSQNPVERPRLQLLGITCMLIASKYEEICAPRVAEFCFITDNTYTKKEVIVMERQVMNFLGFRLYEPTIKTFLRRFLRAAQASYKVPTVVLEFLSNYLAELTLVDYGFLKFLPSNIAASAVFLARWTLDQSGQPWNSTLEYYTQYKASDLKETVTSIQEVQMNRKGCPLNAIREKYRHQKVVNKGSGRLFGTLGAVITVENRVLAVRSSSPAVVSSVENLFAFICEGPLVGKLGLTPERVAEDLDEWLVRGSHLCGLFGLKELQMSPAEKARIYHYYIPVFVWCEDQIKRHRKGFGDGEEVPRWWNCATVSIDDFYLTAEEQAKLRSQNPGNVLLELRGNAGSHDLQFSVDTLTGLSKLTNKGMKMKLPRYDKSAYGGKGDRADPSTWPEVKGPLTVILFEGWMLGFKPLPTESVKAVDPQLEVVNKNLEAYYDAWEKYVESWVIIKIKDPNCVFEWRLQAEVAMREDGKPGMSDEEVLDFVSRYLPAYKAYLPALYAEGPRGLDPERLLVVEIDENRNPVG</sequence>
<proteinExistence type="inferred from homology"/>
<keyword evidence="3 5" id="KW-0195">Cyclin</keyword>
<feature type="domain" description="Cyclin-like" evidence="6">
    <location>
        <begin position="258"/>
        <end position="342"/>
    </location>
</feature>
<dbReference type="InterPro" id="IPR048258">
    <property type="entry name" value="Cyclins_cyclin-box"/>
</dbReference>
<dbReference type="InterPro" id="IPR006671">
    <property type="entry name" value="Cyclin_N"/>
</dbReference>
<keyword evidence="2" id="KW-0132">Cell division</keyword>
<evidence type="ECO:0000256" key="4">
    <source>
        <dbReference type="ARBA" id="ARBA00023306"/>
    </source>
</evidence>
<evidence type="ECO:0000256" key="2">
    <source>
        <dbReference type="ARBA" id="ARBA00022618"/>
    </source>
</evidence>
<dbReference type="SMART" id="SM01332">
    <property type="entry name" value="Cyclin_C"/>
    <property type="match status" value="1"/>
</dbReference>
<dbReference type="Proteomes" id="UP001180020">
    <property type="component" value="Unassembled WGS sequence"/>
</dbReference>
<dbReference type="Pfam" id="PF02984">
    <property type="entry name" value="Cyclin_C"/>
    <property type="match status" value="1"/>
</dbReference>
<evidence type="ECO:0008006" key="10">
    <source>
        <dbReference type="Google" id="ProtNLM"/>
    </source>
</evidence>
<evidence type="ECO:0000313" key="9">
    <source>
        <dbReference type="Proteomes" id="UP001180020"/>
    </source>
</evidence>
<dbReference type="Pfam" id="PF00134">
    <property type="entry name" value="Cyclin_N"/>
    <property type="match status" value="1"/>
</dbReference>
<dbReference type="FunFam" id="1.10.472.10:FF:000013">
    <property type="entry name" value="Cyclin A1"/>
    <property type="match status" value="1"/>
</dbReference>
<dbReference type="EMBL" id="JAUJYO010000007">
    <property type="protein sequence ID" value="KAK1312317.1"/>
    <property type="molecule type" value="Genomic_DNA"/>
</dbReference>
<evidence type="ECO:0000256" key="5">
    <source>
        <dbReference type="RuleBase" id="RU000383"/>
    </source>
</evidence>
<dbReference type="PANTHER" id="PTHR10177">
    <property type="entry name" value="CYCLINS"/>
    <property type="match status" value="1"/>
</dbReference>
<dbReference type="Gene3D" id="3.40.50.300">
    <property type="entry name" value="P-loop containing nucleotide triphosphate hydrolases"/>
    <property type="match status" value="1"/>
</dbReference>
<dbReference type="GO" id="GO:0051301">
    <property type="term" value="P:cell division"/>
    <property type="evidence" value="ECO:0007669"/>
    <property type="project" value="UniProtKB-KW"/>
</dbReference>